<dbReference type="Proteomes" id="UP001497522">
    <property type="component" value="Chromosome 3"/>
</dbReference>
<reference evidence="1" key="1">
    <citation type="submission" date="2024-03" db="EMBL/GenBank/DDBJ databases">
        <authorList>
            <consortium name="ELIXIR-Norway"/>
            <consortium name="Elixir Norway"/>
        </authorList>
    </citation>
    <scope>NUCLEOTIDE SEQUENCE</scope>
</reference>
<evidence type="ECO:0000313" key="2">
    <source>
        <dbReference type="Proteomes" id="UP001497522"/>
    </source>
</evidence>
<protein>
    <submittedName>
        <fullName evidence="1">Uncharacterized protein</fullName>
    </submittedName>
</protein>
<evidence type="ECO:0000313" key="1">
    <source>
        <dbReference type="EMBL" id="CAK9873773.1"/>
    </source>
</evidence>
<gene>
    <name evidence="1" type="ORF">CSSPJE1EN2_LOCUS16245</name>
</gene>
<keyword evidence="2" id="KW-1185">Reference proteome</keyword>
<dbReference type="EMBL" id="OZ023704">
    <property type="protein sequence ID" value="CAK9873773.1"/>
    <property type="molecule type" value="Genomic_DNA"/>
</dbReference>
<name>A0ABP1BEL9_9BRYO</name>
<proteinExistence type="predicted"/>
<sequence length="83" mass="9800">MYWFGVSADTTSFYHLVDDKGRMENLRNFYPELLLSLPLHLVLEVQYMTLWFVVCSFHLQFTAEHYFSIEVSFKGSGFTCCIE</sequence>
<accession>A0ABP1BEL9</accession>
<organism evidence="1 2">
    <name type="scientific">Sphagnum jensenii</name>
    <dbReference type="NCBI Taxonomy" id="128206"/>
    <lineage>
        <taxon>Eukaryota</taxon>
        <taxon>Viridiplantae</taxon>
        <taxon>Streptophyta</taxon>
        <taxon>Embryophyta</taxon>
        <taxon>Bryophyta</taxon>
        <taxon>Sphagnophytina</taxon>
        <taxon>Sphagnopsida</taxon>
        <taxon>Sphagnales</taxon>
        <taxon>Sphagnaceae</taxon>
        <taxon>Sphagnum</taxon>
    </lineage>
</organism>